<keyword evidence="4" id="KW-1185">Reference proteome</keyword>
<dbReference type="EMBL" id="NKXS01005574">
    <property type="protein sequence ID" value="PIN03260.1"/>
    <property type="molecule type" value="Genomic_DNA"/>
</dbReference>
<keyword evidence="2" id="KW-0812">Transmembrane</keyword>
<evidence type="ECO:0000313" key="4">
    <source>
        <dbReference type="Proteomes" id="UP000231279"/>
    </source>
</evidence>
<keyword evidence="2" id="KW-0472">Membrane</keyword>
<proteinExistence type="predicted"/>
<dbReference type="AlphaFoldDB" id="A0A2G9GE23"/>
<reference evidence="4" key="1">
    <citation type="journal article" date="2018" name="Gigascience">
        <title>Genome assembly of the Pink Ipe (Handroanthus impetiginosus, Bignoniaceae), a highly valued, ecologically keystone Neotropical timber forest tree.</title>
        <authorList>
            <person name="Silva-Junior O.B."/>
            <person name="Grattapaglia D."/>
            <person name="Novaes E."/>
            <person name="Collevatti R.G."/>
        </authorList>
    </citation>
    <scope>NUCLEOTIDE SEQUENCE [LARGE SCALE GENOMIC DNA]</scope>
    <source>
        <strain evidence="4">cv. UFG-1</strain>
    </source>
</reference>
<accession>A0A2G9GE23</accession>
<dbReference type="STRING" id="429701.A0A2G9GE23"/>
<feature type="compositionally biased region" description="Pro residues" evidence="1">
    <location>
        <begin position="1"/>
        <end position="23"/>
    </location>
</feature>
<evidence type="ECO:0000256" key="1">
    <source>
        <dbReference type="SAM" id="MobiDB-lite"/>
    </source>
</evidence>
<dbReference type="Proteomes" id="UP000231279">
    <property type="component" value="Unassembled WGS sequence"/>
</dbReference>
<name>A0A2G9GE23_9LAMI</name>
<organism evidence="3 4">
    <name type="scientific">Handroanthus impetiginosus</name>
    <dbReference type="NCBI Taxonomy" id="429701"/>
    <lineage>
        <taxon>Eukaryota</taxon>
        <taxon>Viridiplantae</taxon>
        <taxon>Streptophyta</taxon>
        <taxon>Embryophyta</taxon>
        <taxon>Tracheophyta</taxon>
        <taxon>Spermatophyta</taxon>
        <taxon>Magnoliopsida</taxon>
        <taxon>eudicotyledons</taxon>
        <taxon>Gunneridae</taxon>
        <taxon>Pentapetalae</taxon>
        <taxon>asterids</taxon>
        <taxon>lamiids</taxon>
        <taxon>Lamiales</taxon>
        <taxon>Bignoniaceae</taxon>
        <taxon>Crescentiina</taxon>
        <taxon>Tabebuia alliance</taxon>
        <taxon>Handroanthus</taxon>
    </lineage>
</organism>
<comment type="caution">
    <text evidence="3">The sequence shown here is derived from an EMBL/GenBank/DDBJ whole genome shotgun (WGS) entry which is preliminary data.</text>
</comment>
<gene>
    <name evidence="3" type="ORF">CDL12_24218</name>
</gene>
<feature type="region of interest" description="Disordered" evidence="1">
    <location>
        <begin position="1"/>
        <end position="30"/>
    </location>
</feature>
<sequence length="125" mass="13245">MVPEKSPPPTAPPPHGAEPPPAAGIPTAAPPSNYHFMDKGQARKFAAAFRGLACGASGALYALKTFITGVACIYSCFYSSKMRRQYMLTETPCVDSLIPCCCELGQGNVEQQNQGVTMATFVQGE</sequence>
<feature type="transmembrane region" description="Helical" evidence="2">
    <location>
        <begin position="59"/>
        <end position="78"/>
    </location>
</feature>
<dbReference type="InterPro" id="IPR006461">
    <property type="entry name" value="PLAC_motif_containing"/>
</dbReference>
<dbReference type="Pfam" id="PF04749">
    <property type="entry name" value="PLAC8"/>
    <property type="match status" value="1"/>
</dbReference>
<evidence type="ECO:0000256" key="2">
    <source>
        <dbReference type="SAM" id="Phobius"/>
    </source>
</evidence>
<evidence type="ECO:0000313" key="3">
    <source>
        <dbReference type="EMBL" id="PIN03260.1"/>
    </source>
</evidence>
<dbReference type="PANTHER" id="PTHR15907">
    <property type="entry name" value="DUF614 FAMILY PROTEIN-RELATED"/>
    <property type="match status" value="1"/>
</dbReference>
<protein>
    <submittedName>
        <fullName evidence="3">Uncharacterized protein</fullName>
    </submittedName>
</protein>
<dbReference type="OrthoDB" id="1045822at2759"/>
<keyword evidence="2" id="KW-1133">Transmembrane helix</keyword>